<dbReference type="AlphaFoldDB" id="A0A5N6YWR5"/>
<dbReference type="Proteomes" id="UP000327118">
    <property type="component" value="Unassembled WGS sequence"/>
</dbReference>
<proteinExistence type="inferred from homology"/>
<dbReference type="InterPro" id="IPR034163">
    <property type="entry name" value="Aspergillopepsin-like_cat_dom"/>
</dbReference>
<dbReference type="OrthoDB" id="2747330at2759"/>
<evidence type="ECO:0000256" key="4">
    <source>
        <dbReference type="ARBA" id="ARBA00022801"/>
    </source>
</evidence>
<dbReference type="EMBL" id="ML739267">
    <property type="protein sequence ID" value="KAE8349865.1"/>
    <property type="molecule type" value="Genomic_DNA"/>
</dbReference>
<evidence type="ECO:0000256" key="5">
    <source>
        <dbReference type="PIRSR" id="PIRSR601461-1"/>
    </source>
</evidence>
<dbReference type="InterPro" id="IPR033121">
    <property type="entry name" value="PEPTIDASE_A1"/>
</dbReference>
<dbReference type="PRINTS" id="PR00792">
    <property type="entry name" value="PEPSIN"/>
</dbReference>
<dbReference type="GO" id="GO:0006508">
    <property type="term" value="P:proteolysis"/>
    <property type="evidence" value="ECO:0007669"/>
    <property type="project" value="UniProtKB-KW"/>
</dbReference>
<keyword evidence="2" id="KW-0645">Protease</keyword>
<evidence type="ECO:0000256" key="6">
    <source>
        <dbReference type="SAM" id="MobiDB-lite"/>
    </source>
</evidence>
<evidence type="ECO:0000313" key="9">
    <source>
        <dbReference type="Proteomes" id="UP000327118"/>
    </source>
</evidence>
<keyword evidence="3" id="KW-0064">Aspartyl protease</keyword>
<dbReference type="InterPro" id="IPR001461">
    <property type="entry name" value="Aspartic_peptidase_A1"/>
</dbReference>
<organism evidence="8 9">
    <name type="scientific">Aspergillus coremiiformis</name>
    <dbReference type="NCBI Taxonomy" id="138285"/>
    <lineage>
        <taxon>Eukaryota</taxon>
        <taxon>Fungi</taxon>
        <taxon>Dikarya</taxon>
        <taxon>Ascomycota</taxon>
        <taxon>Pezizomycotina</taxon>
        <taxon>Eurotiomycetes</taxon>
        <taxon>Eurotiomycetidae</taxon>
        <taxon>Eurotiales</taxon>
        <taxon>Aspergillaceae</taxon>
        <taxon>Aspergillus</taxon>
        <taxon>Aspergillus subgen. Circumdati</taxon>
    </lineage>
</organism>
<accession>A0A5N6YWR5</accession>
<keyword evidence="9" id="KW-1185">Reference proteome</keyword>
<dbReference type="PANTHER" id="PTHR47966:SF1">
    <property type="entry name" value="ASPARTYL PROTEINASE"/>
    <property type="match status" value="1"/>
</dbReference>
<feature type="active site" evidence="5">
    <location>
        <position position="306"/>
    </location>
</feature>
<name>A0A5N6YWR5_9EURO</name>
<keyword evidence="4" id="KW-0378">Hydrolase</keyword>
<evidence type="ECO:0000259" key="7">
    <source>
        <dbReference type="PROSITE" id="PS51767"/>
    </source>
</evidence>
<dbReference type="PANTHER" id="PTHR47966">
    <property type="entry name" value="BETA-SITE APP-CLEAVING ENZYME, ISOFORM A-RELATED"/>
    <property type="match status" value="1"/>
</dbReference>
<dbReference type="CDD" id="cd06097">
    <property type="entry name" value="Aspergillopepsin_like"/>
    <property type="match status" value="1"/>
</dbReference>
<gene>
    <name evidence="8" type="ORF">BDV28DRAFT_160125</name>
</gene>
<evidence type="ECO:0000313" key="8">
    <source>
        <dbReference type="EMBL" id="KAE8349865.1"/>
    </source>
</evidence>
<dbReference type="SUPFAM" id="SSF50630">
    <property type="entry name" value="Acid proteases"/>
    <property type="match status" value="1"/>
</dbReference>
<evidence type="ECO:0000256" key="2">
    <source>
        <dbReference type="ARBA" id="ARBA00022670"/>
    </source>
</evidence>
<feature type="active site" evidence="5">
    <location>
        <position position="108"/>
    </location>
</feature>
<dbReference type="GO" id="GO:0004190">
    <property type="term" value="F:aspartic-type endopeptidase activity"/>
    <property type="evidence" value="ECO:0007669"/>
    <property type="project" value="UniProtKB-KW"/>
</dbReference>
<dbReference type="InterPro" id="IPR021109">
    <property type="entry name" value="Peptidase_aspartic_dom_sf"/>
</dbReference>
<dbReference type="Pfam" id="PF00026">
    <property type="entry name" value="Asp"/>
    <property type="match status" value="1"/>
</dbReference>
<comment type="similarity">
    <text evidence="1">Belongs to the peptidase A1 family.</text>
</comment>
<feature type="region of interest" description="Disordered" evidence="6">
    <location>
        <begin position="123"/>
        <end position="142"/>
    </location>
</feature>
<dbReference type="PROSITE" id="PS51767">
    <property type="entry name" value="PEPTIDASE_A1"/>
    <property type="match status" value="1"/>
</dbReference>
<evidence type="ECO:0000256" key="3">
    <source>
        <dbReference type="ARBA" id="ARBA00022750"/>
    </source>
</evidence>
<dbReference type="Gene3D" id="2.40.70.10">
    <property type="entry name" value="Acid Proteases"/>
    <property type="match status" value="2"/>
</dbReference>
<feature type="domain" description="Peptidase A1" evidence="7">
    <location>
        <begin position="90"/>
        <end position="415"/>
    </location>
</feature>
<protein>
    <submittedName>
        <fullName evidence="8">Aspartic peptidase domain-containing protein</fullName>
    </submittedName>
</protein>
<evidence type="ECO:0000256" key="1">
    <source>
        <dbReference type="ARBA" id="ARBA00007447"/>
    </source>
</evidence>
<reference evidence="9" key="1">
    <citation type="submission" date="2019-04" db="EMBL/GenBank/DDBJ databases">
        <title>Friends and foes A comparative genomics studyof 23 Aspergillus species from section Flavi.</title>
        <authorList>
            <consortium name="DOE Joint Genome Institute"/>
            <person name="Kjaerbolling I."/>
            <person name="Vesth T."/>
            <person name="Frisvad J.C."/>
            <person name="Nybo J.L."/>
            <person name="Theobald S."/>
            <person name="Kildgaard S."/>
            <person name="Isbrandt T."/>
            <person name="Kuo A."/>
            <person name="Sato A."/>
            <person name="Lyhne E.K."/>
            <person name="Kogle M.E."/>
            <person name="Wiebenga A."/>
            <person name="Kun R.S."/>
            <person name="Lubbers R.J."/>
            <person name="Makela M.R."/>
            <person name="Barry K."/>
            <person name="Chovatia M."/>
            <person name="Clum A."/>
            <person name="Daum C."/>
            <person name="Haridas S."/>
            <person name="He G."/>
            <person name="LaButti K."/>
            <person name="Lipzen A."/>
            <person name="Mondo S."/>
            <person name="Riley R."/>
            <person name="Salamov A."/>
            <person name="Simmons B.A."/>
            <person name="Magnuson J.K."/>
            <person name="Henrissat B."/>
            <person name="Mortensen U.H."/>
            <person name="Larsen T.O."/>
            <person name="Devries R.P."/>
            <person name="Grigoriev I.V."/>
            <person name="Machida M."/>
            <person name="Baker S.E."/>
            <person name="Andersen M.R."/>
        </authorList>
    </citation>
    <scope>NUCLEOTIDE SEQUENCE [LARGE SCALE GENOMIC DNA]</scope>
    <source>
        <strain evidence="9">CBS 553.77</strain>
    </source>
</reference>
<feature type="compositionally biased region" description="Basic and acidic residues" evidence="6">
    <location>
        <begin position="129"/>
        <end position="142"/>
    </location>
</feature>
<sequence>MASRIVLVENPVYCKSGIKSYVHLIRKYRLHPTMDGPYSIGRAFYQTGRPFTDKPIGGRVRFHDAIKKQLSDNQIQPEAGTDDIQNDILLFARFSIGTPAQSLNLVLDTASADLWVRSNELPADARPQSGERNHPFDSEKSSTFKAIEKSPWRVSYIDGSSISGSIGTDNFTIGGWTMKTQPIQLAKSISPAFTQVSADGFLGLAFGNISSAQQDVKALPARLVIADDLEPSEKLFTAKLGSWGDSDLKQPFYTFGYIDQDTVRYCGHGIHRTPVDSSRGYWMFESTSATIDGKAVDRSENKAVVDTDAALTLLDDQTCQAIYDAIPGALYDSETQGFLIPSDVKEDQLPTIHLAVGKKPFKMLKGSLMFAEAKLGYVYGGIQSRGSLEFDVLGKPFLEGIYAIFDIGSLQFGAVQAKKE</sequence>